<dbReference type="InterPro" id="IPR019888">
    <property type="entry name" value="Tscrpt_reg_AsnC-like"/>
</dbReference>
<evidence type="ECO:0000259" key="1">
    <source>
        <dbReference type="Pfam" id="PF01037"/>
    </source>
</evidence>
<dbReference type="Gene3D" id="3.30.70.920">
    <property type="match status" value="1"/>
</dbReference>
<dbReference type="RefSeq" id="WP_174654298.1">
    <property type="nucleotide sequence ID" value="NZ_JAKRVX010000002.1"/>
</dbReference>
<dbReference type="SUPFAM" id="SSF54909">
    <property type="entry name" value="Dimeric alpha+beta barrel"/>
    <property type="match status" value="1"/>
</dbReference>
<dbReference type="SUPFAM" id="SSF46785">
    <property type="entry name" value="Winged helix' DNA-binding domain"/>
    <property type="match status" value="1"/>
</dbReference>
<feature type="domain" description="Transcription regulator AsnC/Lrp ligand binding" evidence="1">
    <location>
        <begin position="79"/>
        <end position="142"/>
    </location>
</feature>
<dbReference type="PANTHER" id="PTHR30154:SF34">
    <property type="entry name" value="TRANSCRIPTIONAL REGULATOR AZLB"/>
    <property type="match status" value="1"/>
</dbReference>
<gene>
    <name evidence="2" type="ORF">AArcSt2_05080</name>
</gene>
<reference evidence="2" key="1">
    <citation type="journal article" date="2022" name="Syst. Appl. Microbiol.">
        <title>Natronocalculus amylovorans gen. nov., sp. nov., and Natranaeroarchaeum aerophilus sp. nov., dominant culturable amylolytic natronoarchaea from hypersaline soda lakes in southwestern Siberia.</title>
        <authorList>
            <person name="Sorokin D.Y."/>
            <person name="Elcheninov A.G."/>
            <person name="Khizhniak T.V."/>
            <person name="Koenen M."/>
            <person name="Bale N.J."/>
            <person name="Damste J.S.S."/>
            <person name="Kublanov I.V."/>
        </authorList>
    </citation>
    <scope>NUCLEOTIDE SEQUENCE</scope>
    <source>
        <strain evidence="2">AArc-St2</strain>
    </source>
</reference>
<dbReference type="Proteomes" id="UP001203207">
    <property type="component" value="Unassembled WGS sequence"/>
</dbReference>
<dbReference type="InterPro" id="IPR011008">
    <property type="entry name" value="Dimeric_a/b-barrel"/>
</dbReference>
<dbReference type="GO" id="GO:0005829">
    <property type="term" value="C:cytosol"/>
    <property type="evidence" value="ECO:0007669"/>
    <property type="project" value="TreeGrafter"/>
</dbReference>
<dbReference type="GO" id="GO:0043565">
    <property type="term" value="F:sequence-specific DNA binding"/>
    <property type="evidence" value="ECO:0007669"/>
    <property type="project" value="TreeGrafter"/>
</dbReference>
<protein>
    <submittedName>
        <fullName evidence="2">Lrp/AsnC family transcriptional regulator</fullName>
    </submittedName>
</protein>
<dbReference type="SMART" id="SM00344">
    <property type="entry name" value="HTH_ASNC"/>
    <property type="match status" value="1"/>
</dbReference>
<dbReference type="EMBL" id="JAKRVX010000002">
    <property type="protein sequence ID" value="MCL9816313.1"/>
    <property type="molecule type" value="Genomic_DNA"/>
</dbReference>
<dbReference type="PANTHER" id="PTHR30154">
    <property type="entry name" value="LEUCINE-RESPONSIVE REGULATORY PROTEIN"/>
    <property type="match status" value="1"/>
</dbReference>
<comment type="caution">
    <text evidence="2">The sequence shown here is derived from an EMBL/GenBank/DDBJ whole genome shotgun (WGS) entry which is preliminary data.</text>
</comment>
<reference evidence="2" key="2">
    <citation type="submission" date="2022-02" db="EMBL/GenBank/DDBJ databases">
        <authorList>
            <person name="Elcheninov A.G."/>
            <person name="Sorokin D.Y."/>
            <person name="Kublanov I.V."/>
        </authorList>
    </citation>
    <scope>NUCLEOTIDE SEQUENCE</scope>
    <source>
        <strain evidence="2">AArc-St2</strain>
    </source>
</reference>
<dbReference type="InterPro" id="IPR019887">
    <property type="entry name" value="Tscrpt_reg_AsnC/Lrp_C"/>
</dbReference>
<dbReference type="InterPro" id="IPR036390">
    <property type="entry name" value="WH_DNA-bd_sf"/>
</dbReference>
<proteinExistence type="predicted"/>
<dbReference type="InterPro" id="IPR036388">
    <property type="entry name" value="WH-like_DNA-bd_sf"/>
</dbReference>
<keyword evidence="3" id="KW-1185">Reference proteome</keyword>
<accession>A0AAE3K7S9</accession>
<name>A0AAE3K7S9_9EURY</name>
<sequence length="173" mass="19446">MSVTLDAKDIRILRAIAIEETTSTDRIHEVTDIPKSTVHYRLTNMREAGVFKNDLYEIDYQTAGLEIVLISEVWAEYGKGYHTVVGDKLAEVEGVNNVYFTMGETDFIVIARLPGRDHVESLITNFESIPEIQRTSSKFVITTIKDTESATVLRDYSEETLFAAHGIDPANSE</sequence>
<dbReference type="Gene3D" id="1.10.10.10">
    <property type="entry name" value="Winged helix-like DNA-binding domain superfamily/Winged helix DNA-binding domain"/>
    <property type="match status" value="1"/>
</dbReference>
<dbReference type="GO" id="GO:0043200">
    <property type="term" value="P:response to amino acid"/>
    <property type="evidence" value="ECO:0007669"/>
    <property type="project" value="TreeGrafter"/>
</dbReference>
<dbReference type="AlphaFoldDB" id="A0AAE3K7S9"/>
<dbReference type="Pfam" id="PF13412">
    <property type="entry name" value="HTH_24"/>
    <property type="match status" value="1"/>
</dbReference>
<organism evidence="2 3">
    <name type="scientific">Natronocalculus amylovorans</name>
    <dbReference type="NCBI Taxonomy" id="2917812"/>
    <lineage>
        <taxon>Archaea</taxon>
        <taxon>Methanobacteriati</taxon>
        <taxon>Methanobacteriota</taxon>
        <taxon>Stenosarchaea group</taxon>
        <taxon>Halobacteria</taxon>
        <taxon>Halobacteriales</taxon>
        <taxon>Haloferacaceae</taxon>
        <taxon>Natronocalculus</taxon>
    </lineage>
</organism>
<evidence type="ECO:0000313" key="2">
    <source>
        <dbReference type="EMBL" id="MCL9816313.1"/>
    </source>
</evidence>
<dbReference type="Pfam" id="PF01037">
    <property type="entry name" value="AsnC_trans_reg"/>
    <property type="match status" value="1"/>
</dbReference>
<evidence type="ECO:0000313" key="3">
    <source>
        <dbReference type="Proteomes" id="UP001203207"/>
    </source>
</evidence>